<gene>
    <name evidence="2" type="ORF">ACFSC7_16685</name>
</gene>
<sequence>MSSTDIREEAEKIRDKADKTSAGGQLGGTFYGQEPDSGSKPRDQGSSK</sequence>
<organism evidence="2 3">
    <name type="scientific">Roseibium aestuarii</name>
    <dbReference type="NCBI Taxonomy" id="2600299"/>
    <lineage>
        <taxon>Bacteria</taxon>
        <taxon>Pseudomonadati</taxon>
        <taxon>Pseudomonadota</taxon>
        <taxon>Alphaproteobacteria</taxon>
        <taxon>Hyphomicrobiales</taxon>
        <taxon>Stappiaceae</taxon>
        <taxon>Roseibium</taxon>
    </lineage>
</organism>
<dbReference type="EMBL" id="JBHUFA010000014">
    <property type="protein sequence ID" value="MFD1697157.1"/>
    <property type="molecule type" value="Genomic_DNA"/>
</dbReference>
<evidence type="ECO:0000313" key="2">
    <source>
        <dbReference type="EMBL" id="MFD1697157.1"/>
    </source>
</evidence>
<accession>A0ABW4JZ76</accession>
<keyword evidence="3" id="KW-1185">Reference proteome</keyword>
<protein>
    <submittedName>
        <fullName evidence="2">Uncharacterized protein</fullName>
    </submittedName>
</protein>
<feature type="region of interest" description="Disordered" evidence="1">
    <location>
        <begin position="1"/>
        <end position="48"/>
    </location>
</feature>
<proteinExistence type="predicted"/>
<dbReference type="Proteomes" id="UP001597327">
    <property type="component" value="Unassembled WGS sequence"/>
</dbReference>
<dbReference type="RefSeq" id="WP_188318943.1">
    <property type="nucleotide sequence ID" value="NZ_JBHUFA010000014.1"/>
</dbReference>
<evidence type="ECO:0000313" key="3">
    <source>
        <dbReference type="Proteomes" id="UP001597327"/>
    </source>
</evidence>
<reference evidence="3" key="1">
    <citation type="journal article" date="2019" name="Int. J. Syst. Evol. Microbiol.">
        <title>The Global Catalogue of Microorganisms (GCM) 10K type strain sequencing project: providing services to taxonomists for standard genome sequencing and annotation.</title>
        <authorList>
            <consortium name="The Broad Institute Genomics Platform"/>
            <consortium name="The Broad Institute Genome Sequencing Center for Infectious Disease"/>
            <person name="Wu L."/>
            <person name="Ma J."/>
        </authorList>
    </citation>
    <scope>NUCLEOTIDE SEQUENCE [LARGE SCALE GENOMIC DNA]</scope>
    <source>
        <strain evidence="3">JCM 3369</strain>
    </source>
</reference>
<evidence type="ECO:0000256" key="1">
    <source>
        <dbReference type="SAM" id="MobiDB-lite"/>
    </source>
</evidence>
<name>A0ABW4JZ76_9HYPH</name>
<comment type="caution">
    <text evidence="2">The sequence shown here is derived from an EMBL/GenBank/DDBJ whole genome shotgun (WGS) entry which is preliminary data.</text>
</comment>
<feature type="compositionally biased region" description="Basic and acidic residues" evidence="1">
    <location>
        <begin position="1"/>
        <end position="19"/>
    </location>
</feature>
<feature type="compositionally biased region" description="Basic and acidic residues" evidence="1">
    <location>
        <begin position="37"/>
        <end position="48"/>
    </location>
</feature>